<name>A0A4R0NL35_9SPHI</name>
<evidence type="ECO:0000313" key="3">
    <source>
        <dbReference type="Proteomes" id="UP000293347"/>
    </source>
</evidence>
<feature type="transmembrane region" description="Helical" evidence="1">
    <location>
        <begin position="13"/>
        <end position="33"/>
    </location>
</feature>
<reference evidence="2 3" key="1">
    <citation type="submission" date="2019-02" db="EMBL/GenBank/DDBJ databases">
        <title>Pedobacter sp. RP-1-14 sp. nov., isolated from Arctic soil.</title>
        <authorList>
            <person name="Dahal R.H."/>
        </authorList>
    </citation>
    <scope>NUCLEOTIDE SEQUENCE [LARGE SCALE GENOMIC DNA]</scope>
    <source>
        <strain evidence="2 3">RP-1-14</strain>
    </source>
</reference>
<accession>A0A4R0NL35</accession>
<gene>
    <name evidence="2" type="ORF">EZ437_12245</name>
</gene>
<protein>
    <submittedName>
        <fullName evidence="2">SHOCT domain-containing protein</fullName>
    </submittedName>
</protein>
<dbReference type="EMBL" id="SJSL01000002">
    <property type="protein sequence ID" value="TCD01500.1"/>
    <property type="molecule type" value="Genomic_DNA"/>
</dbReference>
<evidence type="ECO:0000256" key="1">
    <source>
        <dbReference type="SAM" id="Phobius"/>
    </source>
</evidence>
<dbReference type="OrthoDB" id="5421551at2"/>
<keyword evidence="1" id="KW-1133">Transmembrane helix</keyword>
<sequence>MMFYTNHFFGMDIIWWFIWVVILVWIFLVPYDIPGQRNKKERPLDILQKRFARGAIDLKEYQRNKAVLENDAVH</sequence>
<keyword evidence="1" id="KW-0812">Transmembrane</keyword>
<dbReference type="Proteomes" id="UP000293347">
    <property type="component" value="Unassembled WGS sequence"/>
</dbReference>
<keyword evidence="1" id="KW-0472">Membrane</keyword>
<proteinExistence type="predicted"/>
<keyword evidence="3" id="KW-1185">Reference proteome</keyword>
<organism evidence="2 3">
    <name type="scientific">Pedobacter psychroterrae</name>
    <dbReference type="NCBI Taxonomy" id="2530453"/>
    <lineage>
        <taxon>Bacteria</taxon>
        <taxon>Pseudomonadati</taxon>
        <taxon>Bacteroidota</taxon>
        <taxon>Sphingobacteriia</taxon>
        <taxon>Sphingobacteriales</taxon>
        <taxon>Sphingobacteriaceae</taxon>
        <taxon>Pedobacter</taxon>
    </lineage>
</organism>
<dbReference type="AlphaFoldDB" id="A0A4R0NL35"/>
<comment type="caution">
    <text evidence="2">The sequence shown here is derived from an EMBL/GenBank/DDBJ whole genome shotgun (WGS) entry which is preliminary data.</text>
</comment>
<evidence type="ECO:0000313" key="2">
    <source>
        <dbReference type="EMBL" id="TCD01500.1"/>
    </source>
</evidence>